<feature type="domain" description="YbaK/aminoacyl-tRNA synthetase-associated" evidence="5">
    <location>
        <begin position="35"/>
        <end position="146"/>
    </location>
</feature>
<dbReference type="GeneID" id="79904629"/>
<evidence type="ECO:0000256" key="3">
    <source>
        <dbReference type="ARBA" id="ARBA00023239"/>
    </source>
</evidence>
<dbReference type="GO" id="GO:0016829">
    <property type="term" value="F:lyase activity"/>
    <property type="evidence" value="ECO:0007669"/>
    <property type="project" value="UniProtKB-KW"/>
</dbReference>
<dbReference type="PANTHER" id="PTHR30411:SF0">
    <property type="entry name" value="CYS-TRNA(PRO)_CYS-TRNA(CYS) DEACYLASE YBAK"/>
    <property type="match status" value="1"/>
</dbReference>
<evidence type="ECO:0000256" key="4">
    <source>
        <dbReference type="PIRNR" id="PIRNR006181"/>
    </source>
</evidence>
<dbReference type="OrthoDB" id="9809296at2"/>
<dbReference type="InterPro" id="IPR004369">
    <property type="entry name" value="Prolyl-tRNA_editing_YbaK/EbsC"/>
</dbReference>
<organism evidence="6 7">
    <name type="scientific">Zymomonas mobilis subsp. mobilis (strain ATCC 10988 / DSM 424 / LMG 404 / NCIMB 8938 / NRRL B-806 / ZM1)</name>
    <dbReference type="NCBI Taxonomy" id="555217"/>
    <lineage>
        <taxon>Bacteria</taxon>
        <taxon>Pseudomonadati</taxon>
        <taxon>Pseudomonadota</taxon>
        <taxon>Alphaproteobacteria</taxon>
        <taxon>Sphingomonadales</taxon>
        <taxon>Zymomonadaceae</taxon>
        <taxon>Zymomonas</taxon>
    </lineage>
</organism>
<comment type="similarity">
    <text evidence="1 4">Belongs to the prolyl-tRNA editing family. YbaK/EbsC subfamily.</text>
</comment>
<gene>
    <name evidence="6" type="ordered locus">Zmob_0705</name>
</gene>
<evidence type="ECO:0000256" key="2">
    <source>
        <dbReference type="ARBA" id="ARBA00022917"/>
    </source>
</evidence>
<dbReference type="Pfam" id="PF04073">
    <property type="entry name" value="tRNA_edit"/>
    <property type="match status" value="1"/>
</dbReference>
<evidence type="ECO:0000313" key="6">
    <source>
        <dbReference type="EMBL" id="AEH62547.1"/>
    </source>
</evidence>
<dbReference type="EC" id="4.2.-.-" evidence="4"/>
<dbReference type="KEGG" id="zmm:Zmob_0705"/>
<reference evidence="6 7" key="1">
    <citation type="journal article" date="2011" name="J. Bacteriol.">
        <title>Genome sequence of the ethanol-producing Zymomonas mobilis subsp. mobilis lectotype strain ATCC 10988.</title>
        <authorList>
            <person name="Pappas K.M."/>
            <person name="Kouvelis V.N."/>
            <person name="Saunders E."/>
            <person name="Brettin T.S."/>
            <person name="Bruce D."/>
            <person name="Detter C."/>
            <person name="Balakireva M."/>
            <person name="Han C.S."/>
            <person name="Savvakis G."/>
            <person name="Kyrpides N.C."/>
            <person name="Typas M.A."/>
        </authorList>
    </citation>
    <scope>NUCLEOTIDE SEQUENCE [LARGE SCALE GENOMIC DNA]</scope>
    <source>
        <strain evidence="7">ATCC 10988 / DSM 424 / CCUG 17860 / LMG 404 / NCIMB 8938 / NRRL B-806 / ZM1</strain>
    </source>
</reference>
<evidence type="ECO:0000256" key="1">
    <source>
        <dbReference type="ARBA" id="ARBA00009798"/>
    </source>
</evidence>
<dbReference type="PANTHER" id="PTHR30411">
    <property type="entry name" value="CYTOPLASMIC PROTEIN"/>
    <property type="match status" value="1"/>
</dbReference>
<dbReference type="Proteomes" id="UP000001494">
    <property type="component" value="Chromosome"/>
</dbReference>
<sequence length="157" mass="16671">MTKKTRGTAFLEKAGIAFTVHPYDYDPKASAAGLQAAEALQQPAEIVYKTLMTEVDGKPVCVVVQVNHEVSMKKLAAAAGGKSANMIKPVDAERMTGYHVGGISPFGQKKRVPVIFDESAFQAEKIFINGGQRGVLVALAPEDARRAVDGKIASVAN</sequence>
<dbReference type="RefSeq" id="WP_014500669.1">
    <property type="nucleotide sequence ID" value="NC_017262.1"/>
</dbReference>
<dbReference type="PIRSF" id="PIRSF006181">
    <property type="entry name" value="EbsC_YbaK"/>
    <property type="match status" value="1"/>
</dbReference>
<name>A0A0H3G159_ZYMMA</name>
<dbReference type="HOGENOM" id="CLU_094875_1_0_5"/>
<dbReference type="InterPro" id="IPR007214">
    <property type="entry name" value="YbaK/aa-tRNA-synth-assoc-dom"/>
</dbReference>
<dbReference type="GO" id="GO:0006412">
    <property type="term" value="P:translation"/>
    <property type="evidence" value="ECO:0007669"/>
    <property type="project" value="UniProtKB-KW"/>
</dbReference>
<accession>A0A0H3G159</accession>
<dbReference type="InterPro" id="IPR036754">
    <property type="entry name" value="YbaK/aa-tRNA-synt-asso_dom_sf"/>
</dbReference>
<dbReference type="eggNOG" id="COG2606">
    <property type="taxonomic scope" value="Bacteria"/>
</dbReference>
<proteinExistence type="inferred from homology"/>
<dbReference type="AlphaFoldDB" id="A0A0H3G159"/>
<keyword evidence="2 4" id="KW-0648">Protein biosynthesis</keyword>
<dbReference type="EMBL" id="CP002850">
    <property type="protein sequence ID" value="AEH62547.1"/>
    <property type="molecule type" value="Genomic_DNA"/>
</dbReference>
<dbReference type="NCBIfam" id="TIGR00011">
    <property type="entry name" value="YbaK_EbsC"/>
    <property type="match status" value="1"/>
</dbReference>
<keyword evidence="3 4" id="KW-0456">Lyase</keyword>
<dbReference type="GO" id="GO:0002161">
    <property type="term" value="F:aminoacyl-tRNA deacylase activity"/>
    <property type="evidence" value="ECO:0007669"/>
    <property type="project" value="InterPro"/>
</dbReference>
<dbReference type="CDD" id="cd00002">
    <property type="entry name" value="YbaK_deacylase"/>
    <property type="match status" value="1"/>
</dbReference>
<protein>
    <recommendedName>
        <fullName evidence="4">Cys-tRNA(Pro)/Cys-tRNA(Cys) deacylase</fullName>
        <ecNumber evidence="4">4.2.-.-</ecNumber>
    </recommendedName>
</protein>
<evidence type="ECO:0000313" key="7">
    <source>
        <dbReference type="Proteomes" id="UP000001494"/>
    </source>
</evidence>
<dbReference type="Gene3D" id="3.90.960.10">
    <property type="entry name" value="YbaK/aminoacyl-tRNA synthetase-associated domain"/>
    <property type="match status" value="1"/>
</dbReference>
<dbReference type="SUPFAM" id="SSF55826">
    <property type="entry name" value="YbaK/ProRS associated domain"/>
    <property type="match status" value="1"/>
</dbReference>
<evidence type="ECO:0000259" key="5">
    <source>
        <dbReference type="Pfam" id="PF04073"/>
    </source>
</evidence>